<gene>
    <name evidence="4" type="ORF">OH76DRAFT_896202</name>
</gene>
<dbReference type="AlphaFoldDB" id="A0A371D0L7"/>
<evidence type="ECO:0000256" key="1">
    <source>
        <dbReference type="ARBA" id="ARBA00004123"/>
    </source>
</evidence>
<dbReference type="EMBL" id="KZ857430">
    <property type="protein sequence ID" value="RDX46090.1"/>
    <property type="molecule type" value="Genomic_DNA"/>
</dbReference>
<name>A0A371D0L7_9APHY</name>
<feature type="region of interest" description="Disordered" evidence="3">
    <location>
        <begin position="35"/>
        <end position="70"/>
    </location>
</feature>
<proteinExistence type="predicted"/>
<protein>
    <submittedName>
        <fullName evidence="4">Uncharacterized protein</fullName>
    </submittedName>
</protein>
<reference evidence="4 5" key="1">
    <citation type="journal article" date="2018" name="Biotechnol. Biofuels">
        <title>Integrative visual omics of the white-rot fungus Polyporus brumalis exposes the biotechnological potential of its oxidative enzymes for delignifying raw plant biomass.</title>
        <authorList>
            <person name="Miyauchi S."/>
            <person name="Rancon A."/>
            <person name="Drula E."/>
            <person name="Hage H."/>
            <person name="Chaduli D."/>
            <person name="Favel A."/>
            <person name="Grisel S."/>
            <person name="Henrissat B."/>
            <person name="Herpoel-Gimbert I."/>
            <person name="Ruiz-Duenas F.J."/>
            <person name="Chevret D."/>
            <person name="Hainaut M."/>
            <person name="Lin J."/>
            <person name="Wang M."/>
            <person name="Pangilinan J."/>
            <person name="Lipzen A."/>
            <person name="Lesage-Meessen L."/>
            <person name="Navarro D."/>
            <person name="Riley R."/>
            <person name="Grigoriev I.V."/>
            <person name="Zhou S."/>
            <person name="Raouche S."/>
            <person name="Rosso M.N."/>
        </authorList>
    </citation>
    <scope>NUCLEOTIDE SEQUENCE [LARGE SCALE GENOMIC DNA]</scope>
    <source>
        <strain evidence="4 5">BRFM 1820</strain>
    </source>
</reference>
<dbReference type="STRING" id="139420.A0A371D0L7"/>
<dbReference type="GO" id="GO:0006355">
    <property type="term" value="P:regulation of DNA-templated transcription"/>
    <property type="evidence" value="ECO:0007669"/>
    <property type="project" value="InterPro"/>
</dbReference>
<organism evidence="4 5">
    <name type="scientific">Lentinus brumalis</name>
    <dbReference type="NCBI Taxonomy" id="2498619"/>
    <lineage>
        <taxon>Eukaryota</taxon>
        <taxon>Fungi</taxon>
        <taxon>Dikarya</taxon>
        <taxon>Basidiomycota</taxon>
        <taxon>Agaricomycotina</taxon>
        <taxon>Agaricomycetes</taxon>
        <taxon>Polyporales</taxon>
        <taxon>Polyporaceae</taxon>
        <taxon>Lentinus</taxon>
    </lineage>
</organism>
<keyword evidence="2" id="KW-0539">Nucleus</keyword>
<evidence type="ECO:0000313" key="5">
    <source>
        <dbReference type="Proteomes" id="UP000256964"/>
    </source>
</evidence>
<evidence type="ECO:0000313" key="4">
    <source>
        <dbReference type="EMBL" id="RDX46090.1"/>
    </source>
</evidence>
<dbReference type="SUPFAM" id="SSF47762">
    <property type="entry name" value="PAH2 domain"/>
    <property type="match status" value="1"/>
</dbReference>
<dbReference type="InterPro" id="IPR036600">
    <property type="entry name" value="PAH_sf"/>
</dbReference>
<sequence>MQHRTAHTHKALKFSSIRDTPPLCSCSLHKSSVAHPSHPSQVHPLGAAKATGQSSSKARSPASPPARMSPHHDFLQAVRSDNVVLYGQLMALLRRYQASRRAPISTLMLEVGRVFMHRPRFIEGFNAFLPSGYRIELVRHPFGPAAMTLLRTADGVVLFVSARTDGPA</sequence>
<accession>A0A371D0L7</accession>
<keyword evidence="5" id="KW-1185">Reference proteome</keyword>
<dbReference type="Proteomes" id="UP000256964">
    <property type="component" value="Unassembled WGS sequence"/>
</dbReference>
<feature type="compositionally biased region" description="Low complexity" evidence="3">
    <location>
        <begin position="54"/>
        <end position="68"/>
    </location>
</feature>
<evidence type="ECO:0000256" key="2">
    <source>
        <dbReference type="ARBA" id="ARBA00023242"/>
    </source>
</evidence>
<dbReference type="OrthoDB" id="10265969at2759"/>
<comment type="subcellular location">
    <subcellularLocation>
        <location evidence="1">Nucleus</location>
    </subcellularLocation>
</comment>
<evidence type="ECO:0000256" key="3">
    <source>
        <dbReference type="SAM" id="MobiDB-lite"/>
    </source>
</evidence>
<dbReference type="GO" id="GO:0005634">
    <property type="term" value="C:nucleus"/>
    <property type="evidence" value="ECO:0007669"/>
    <property type="project" value="UniProtKB-SubCell"/>
</dbReference>